<organism evidence="2">
    <name type="scientific">Trepomonas sp. PC1</name>
    <dbReference type="NCBI Taxonomy" id="1076344"/>
    <lineage>
        <taxon>Eukaryota</taxon>
        <taxon>Metamonada</taxon>
        <taxon>Diplomonadida</taxon>
        <taxon>Hexamitidae</taxon>
        <taxon>Hexamitinae</taxon>
        <taxon>Trepomonas</taxon>
    </lineage>
</organism>
<reference evidence="2" key="1">
    <citation type="submission" date="2015-07" db="EMBL/GenBank/DDBJ databases">
        <title>Adaptation to a free-living lifestyle via gene acquisitions in the diplomonad Trepomonas sp. PC1.</title>
        <authorList>
            <person name="Xu F."/>
            <person name="Jerlstrom-Hultqvist J."/>
            <person name="Kolisko M."/>
            <person name="Simpson A.G.B."/>
            <person name="Roger A.J."/>
            <person name="Svard S.G."/>
            <person name="Andersson J.O."/>
        </authorList>
    </citation>
    <scope>NUCLEOTIDE SEQUENCE</scope>
    <source>
        <strain evidence="2">PC1</strain>
    </source>
</reference>
<protein>
    <recommendedName>
        <fullName evidence="3">Transmembrane protein</fullName>
    </recommendedName>
</protein>
<keyword evidence="1" id="KW-0812">Transmembrane</keyword>
<evidence type="ECO:0008006" key="3">
    <source>
        <dbReference type="Google" id="ProtNLM"/>
    </source>
</evidence>
<keyword evidence="1" id="KW-1133">Transmembrane helix</keyword>
<feature type="non-terminal residue" evidence="2">
    <location>
        <position position="1"/>
    </location>
</feature>
<evidence type="ECO:0000313" key="2">
    <source>
        <dbReference type="EMBL" id="JAP89330.1"/>
    </source>
</evidence>
<gene>
    <name evidence="2" type="ORF">TPC1_31175</name>
</gene>
<dbReference type="AlphaFoldDB" id="A0A146JXC6"/>
<dbReference type="EMBL" id="GDID01007276">
    <property type="protein sequence ID" value="JAP89330.1"/>
    <property type="molecule type" value="Transcribed_RNA"/>
</dbReference>
<keyword evidence="1" id="KW-0472">Membrane</keyword>
<proteinExistence type="predicted"/>
<sequence length="380" mass="43623">AISAQVQQILLFQNVKEQIVIYCESQTGIVKFSAISPVVDQEFSILNFEVSLIDYDADFELFSQSLYLNSSAIDLLTLTTAFRKQNTISANLVGIEDKLDLTVQQNDLIIKVLDYNTTEEQEFCEEEVSNQVEFEINLEIEVKIEEIEMENRLELEIIQMIEEIIVEEQIEIEINIELEYSSLQNAEVVEIEHETITEEILCQEEVQSTEFVYFPEEEENSEFAIIPVTLPVLQIVLISVGSSLALIAVIVITSICAVRRKRAKQKAKQIYTFDNQADLTTQHEQLVKMPDILVKDEAQKKKKVRLVRIKANQVNQNVNIVRNQQGQIVLNTGFQSKVLTSSRVLGEIQGENRKVKVRKLKVIRPIKPNNESKDYDWNIL</sequence>
<name>A0A146JXC6_9EUKA</name>
<feature type="transmembrane region" description="Helical" evidence="1">
    <location>
        <begin position="235"/>
        <end position="258"/>
    </location>
</feature>
<evidence type="ECO:0000256" key="1">
    <source>
        <dbReference type="SAM" id="Phobius"/>
    </source>
</evidence>
<accession>A0A146JXC6</accession>